<feature type="compositionally biased region" description="Basic and acidic residues" evidence="1">
    <location>
        <begin position="116"/>
        <end position="135"/>
    </location>
</feature>
<evidence type="ECO:0000313" key="4">
    <source>
        <dbReference type="Proteomes" id="UP000216339"/>
    </source>
</evidence>
<organism evidence="3 4">
    <name type="scientific">Rubrivirga marina</name>
    <dbReference type="NCBI Taxonomy" id="1196024"/>
    <lineage>
        <taxon>Bacteria</taxon>
        <taxon>Pseudomonadati</taxon>
        <taxon>Rhodothermota</taxon>
        <taxon>Rhodothermia</taxon>
        <taxon>Rhodothermales</taxon>
        <taxon>Rubricoccaceae</taxon>
        <taxon>Rubrivirga</taxon>
    </lineage>
</organism>
<dbReference type="OrthoDB" id="9899683at2"/>
<dbReference type="EMBL" id="MQWD01000001">
    <property type="protein sequence ID" value="PAP77589.1"/>
    <property type="molecule type" value="Genomic_DNA"/>
</dbReference>
<feature type="transmembrane region" description="Helical" evidence="2">
    <location>
        <begin position="43"/>
        <end position="63"/>
    </location>
</feature>
<evidence type="ECO:0000256" key="1">
    <source>
        <dbReference type="SAM" id="MobiDB-lite"/>
    </source>
</evidence>
<dbReference type="Proteomes" id="UP000216339">
    <property type="component" value="Unassembled WGS sequence"/>
</dbReference>
<name>A0A271J4H3_9BACT</name>
<dbReference type="AlphaFoldDB" id="A0A271J4H3"/>
<accession>A0A271J4H3</accession>
<evidence type="ECO:0000313" key="3">
    <source>
        <dbReference type="EMBL" id="PAP77589.1"/>
    </source>
</evidence>
<protein>
    <recommendedName>
        <fullName evidence="5">Lipopolysaccharide assembly protein A domain-containing protein</fullName>
    </recommendedName>
</protein>
<evidence type="ECO:0008006" key="5">
    <source>
        <dbReference type="Google" id="ProtNLM"/>
    </source>
</evidence>
<sequence>MRFLLVLLFFVVVLGVLLATQDANLTNEVRLALPFVDADWTGPVLWMIAGWFGAGLLLGYLSALPGRLGASMRARKIEKELGKTSAERTKAVGHLNEADPAPPPRSPRPAATEADEMQRLADEVARRTESVKRDNPPPPPQTV</sequence>
<proteinExistence type="predicted"/>
<comment type="caution">
    <text evidence="3">The sequence shown here is derived from an EMBL/GenBank/DDBJ whole genome shotgun (WGS) entry which is preliminary data.</text>
</comment>
<reference evidence="3 4" key="1">
    <citation type="submission" date="2016-11" db="EMBL/GenBank/DDBJ databases">
        <title>Study of marine rhodopsin-containing bacteria.</title>
        <authorList>
            <person name="Yoshizawa S."/>
            <person name="Kumagai Y."/>
            <person name="Kogure K."/>
        </authorList>
    </citation>
    <scope>NUCLEOTIDE SEQUENCE [LARGE SCALE GENOMIC DNA]</scope>
    <source>
        <strain evidence="3 4">SAORIC-28</strain>
    </source>
</reference>
<keyword evidence="2" id="KW-0812">Transmembrane</keyword>
<feature type="region of interest" description="Disordered" evidence="1">
    <location>
        <begin position="79"/>
        <end position="143"/>
    </location>
</feature>
<keyword evidence="2" id="KW-0472">Membrane</keyword>
<keyword evidence="4" id="KW-1185">Reference proteome</keyword>
<dbReference type="RefSeq" id="WP_095511258.1">
    <property type="nucleotide sequence ID" value="NZ_MQWD01000001.1"/>
</dbReference>
<evidence type="ECO:0000256" key="2">
    <source>
        <dbReference type="SAM" id="Phobius"/>
    </source>
</evidence>
<feature type="compositionally biased region" description="Basic and acidic residues" evidence="1">
    <location>
        <begin position="79"/>
        <end position="90"/>
    </location>
</feature>
<gene>
    <name evidence="3" type="ORF">BSZ37_14635</name>
</gene>
<keyword evidence="2" id="KW-1133">Transmembrane helix</keyword>